<dbReference type="InterPro" id="IPR036162">
    <property type="entry name" value="Resolvase-like_N_sf"/>
</dbReference>
<gene>
    <name evidence="5" type="ORF">BK123_12600</name>
</gene>
<dbReference type="EMBL" id="MRTF01000004">
    <property type="protein sequence ID" value="OME92719.1"/>
    <property type="molecule type" value="Genomic_DNA"/>
</dbReference>
<dbReference type="InterPro" id="IPR006119">
    <property type="entry name" value="Resolv_N"/>
</dbReference>
<comment type="caution">
    <text evidence="5">The sequence shown here is derived from an EMBL/GenBank/DDBJ whole genome shotgun (WGS) entry which is preliminary data.</text>
</comment>
<dbReference type="InterPro" id="IPR050639">
    <property type="entry name" value="SSR_resolvase"/>
</dbReference>
<dbReference type="PROSITE" id="PS51736">
    <property type="entry name" value="RECOMBINASES_3"/>
    <property type="match status" value="1"/>
</dbReference>
<keyword evidence="1" id="KW-0229">DNA integration</keyword>
<dbReference type="Pfam" id="PF00239">
    <property type="entry name" value="Resolvase"/>
    <property type="match status" value="1"/>
</dbReference>
<dbReference type="GO" id="GO:0003677">
    <property type="term" value="F:DNA binding"/>
    <property type="evidence" value="ECO:0007669"/>
    <property type="project" value="UniProtKB-KW"/>
</dbReference>
<evidence type="ECO:0000256" key="1">
    <source>
        <dbReference type="ARBA" id="ARBA00022908"/>
    </source>
</evidence>
<name>A0A1R1B1M9_PAELA</name>
<dbReference type="PANTHER" id="PTHR30461:SF2">
    <property type="entry name" value="SERINE RECOMBINASE PINE-RELATED"/>
    <property type="match status" value="1"/>
</dbReference>
<dbReference type="CDD" id="cd03768">
    <property type="entry name" value="SR_ResInv"/>
    <property type="match status" value="1"/>
</dbReference>
<dbReference type="GO" id="GO:0000150">
    <property type="term" value="F:DNA strand exchange activity"/>
    <property type="evidence" value="ECO:0007669"/>
    <property type="project" value="InterPro"/>
</dbReference>
<evidence type="ECO:0000259" key="4">
    <source>
        <dbReference type="PROSITE" id="PS51736"/>
    </source>
</evidence>
<dbReference type="Gene3D" id="3.40.50.1390">
    <property type="entry name" value="Resolvase, N-terminal catalytic domain"/>
    <property type="match status" value="1"/>
</dbReference>
<dbReference type="SMART" id="SM00857">
    <property type="entry name" value="Resolvase"/>
    <property type="match status" value="1"/>
</dbReference>
<evidence type="ECO:0000313" key="5">
    <source>
        <dbReference type="EMBL" id="OME92719.1"/>
    </source>
</evidence>
<dbReference type="STRING" id="1401.BK123_12600"/>
<reference evidence="5 6" key="1">
    <citation type="submission" date="2016-11" db="EMBL/GenBank/DDBJ databases">
        <title>Paenibacillus species isolates.</title>
        <authorList>
            <person name="Beno S.M."/>
        </authorList>
    </citation>
    <scope>NUCLEOTIDE SEQUENCE [LARGE SCALE GENOMIC DNA]</scope>
    <source>
        <strain evidence="5 6">FSL F4-0100</strain>
    </source>
</reference>
<evidence type="ECO:0000313" key="6">
    <source>
        <dbReference type="Proteomes" id="UP000187074"/>
    </source>
</evidence>
<protein>
    <recommendedName>
        <fullName evidence="4">Resolvase/invertase-type recombinase catalytic domain-containing protein</fullName>
    </recommendedName>
</protein>
<dbReference type="OrthoDB" id="9797501at2"/>
<keyword evidence="2" id="KW-0238">DNA-binding</keyword>
<dbReference type="SUPFAM" id="SSF53041">
    <property type="entry name" value="Resolvase-like"/>
    <property type="match status" value="1"/>
</dbReference>
<dbReference type="InterPro" id="IPR006118">
    <property type="entry name" value="Recombinase_CS"/>
</dbReference>
<sequence length="69" mass="7864">MTFGCERIFVDKVSGVKKKRDGLTEALDFVRSGDTIVVWRLDRLGRNMQELISVVNDLNEKGISFYSLP</sequence>
<evidence type="ECO:0000256" key="3">
    <source>
        <dbReference type="ARBA" id="ARBA00023172"/>
    </source>
</evidence>
<evidence type="ECO:0000256" key="2">
    <source>
        <dbReference type="ARBA" id="ARBA00023125"/>
    </source>
</evidence>
<dbReference type="AlphaFoldDB" id="A0A1R1B1M9"/>
<dbReference type="PROSITE" id="PS00398">
    <property type="entry name" value="RECOMBINASES_2"/>
    <property type="match status" value="1"/>
</dbReference>
<organism evidence="5 6">
    <name type="scientific">Paenibacillus lautus</name>
    <name type="common">Bacillus lautus</name>
    <dbReference type="NCBI Taxonomy" id="1401"/>
    <lineage>
        <taxon>Bacteria</taxon>
        <taxon>Bacillati</taxon>
        <taxon>Bacillota</taxon>
        <taxon>Bacilli</taxon>
        <taxon>Bacillales</taxon>
        <taxon>Paenibacillaceae</taxon>
        <taxon>Paenibacillus</taxon>
    </lineage>
</organism>
<keyword evidence="3" id="KW-0233">DNA recombination</keyword>
<accession>A0A1R1B1M9</accession>
<dbReference type="GO" id="GO:0015074">
    <property type="term" value="P:DNA integration"/>
    <property type="evidence" value="ECO:0007669"/>
    <property type="project" value="UniProtKB-KW"/>
</dbReference>
<dbReference type="PANTHER" id="PTHR30461">
    <property type="entry name" value="DNA-INVERTASE FROM LAMBDOID PROPHAGE"/>
    <property type="match status" value="1"/>
</dbReference>
<dbReference type="Proteomes" id="UP000187074">
    <property type="component" value="Unassembled WGS sequence"/>
</dbReference>
<feature type="domain" description="Resolvase/invertase-type recombinase catalytic" evidence="4">
    <location>
        <begin position="1"/>
        <end position="69"/>
    </location>
</feature>
<proteinExistence type="predicted"/>